<reference evidence="1 2" key="1">
    <citation type="submission" date="2016-07" db="EMBL/GenBank/DDBJ databases">
        <title>Pervasive Adenine N6-methylation of Active Genes in Fungi.</title>
        <authorList>
            <consortium name="DOE Joint Genome Institute"/>
            <person name="Mondo S.J."/>
            <person name="Dannebaum R.O."/>
            <person name="Kuo R.C."/>
            <person name="Labutti K."/>
            <person name="Haridas S."/>
            <person name="Kuo A."/>
            <person name="Salamov A."/>
            <person name="Ahrendt S.R."/>
            <person name="Lipzen A."/>
            <person name="Sullivan W."/>
            <person name="Andreopoulos W.B."/>
            <person name="Clum A."/>
            <person name="Lindquist E."/>
            <person name="Daum C."/>
            <person name="Ramamoorthy G.K."/>
            <person name="Gryganskyi A."/>
            <person name="Culley D."/>
            <person name="Magnuson J.K."/>
            <person name="James T.Y."/>
            <person name="O'Malley M.A."/>
            <person name="Stajich J.E."/>
            <person name="Spatafora J.W."/>
            <person name="Visel A."/>
            <person name="Grigoriev I.V."/>
        </authorList>
    </citation>
    <scope>NUCLEOTIDE SEQUENCE [LARGE SCALE GENOMIC DNA]</scope>
    <source>
        <strain evidence="1 2">NRRL 3301</strain>
    </source>
</reference>
<evidence type="ECO:0000313" key="2">
    <source>
        <dbReference type="Proteomes" id="UP000242146"/>
    </source>
</evidence>
<comment type="caution">
    <text evidence="1">The sequence shown here is derived from an EMBL/GenBank/DDBJ whole genome shotgun (WGS) entry which is preliminary data.</text>
</comment>
<keyword evidence="2" id="KW-1185">Reference proteome</keyword>
<accession>A0A1X2GWP9</accession>
<dbReference type="Proteomes" id="UP000242146">
    <property type="component" value="Unassembled WGS sequence"/>
</dbReference>
<evidence type="ECO:0000313" key="1">
    <source>
        <dbReference type="EMBL" id="ORX62472.1"/>
    </source>
</evidence>
<name>A0A1X2GWP9_9FUNG</name>
<dbReference type="AlphaFoldDB" id="A0A1X2GWP9"/>
<sequence>MDWRSFALIHRFCLTKKRVCWKVKVGKIFTVVRLFDILQQILITSVDREAQLLDAIKSICDANIKVYQEILNTSWRLAYSSAFDELAQQGIEKKMRSVKRQLQEDDNQDAAAAKSDKYCLKIHPIEKKKSKRLSGRLLFFVLVIGRIYSTLTS</sequence>
<gene>
    <name evidence="1" type="ORF">DM01DRAFT_1079273</name>
</gene>
<dbReference type="EMBL" id="MCGT01000002">
    <property type="protein sequence ID" value="ORX62472.1"/>
    <property type="molecule type" value="Genomic_DNA"/>
</dbReference>
<dbReference type="OrthoDB" id="2283182at2759"/>
<protein>
    <submittedName>
        <fullName evidence="1">Uncharacterized protein</fullName>
    </submittedName>
</protein>
<organism evidence="1 2">
    <name type="scientific">Hesseltinella vesiculosa</name>
    <dbReference type="NCBI Taxonomy" id="101127"/>
    <lineage>
        <taxon>Eukaryota</taxon>
        <taxon>Fungi</taxon>
        <taxon>Fungi incertae sedis</taxon>
        <taxon>Mucoromycota</taxon>
        <taxon>Mucoromycotina</taxon>
        <taxon>Mucoromycetes</taxon>
        <taxon>Mucorales</taxon>
        <taxon>Cunninghamellaceae</taxon>
        <taxon>Hesseltinella</taxon>
    </lineage>
</organism>
<proteinExistence type="predicted"/>